<accession>A0A4Y7PPQ2</accession>
<proteinExistence type="predicted"/>
<reference evidence="1 2" key="1">
    <citation type="submission" date="2018-06" db="EMBL/GenBank/DDBJ databases">
        <title>A transcriptomic atlas of mushroom development highlights an independent origin of complex multicellularity.</title>
        <authorList>
            <consortium name="DOE Joint Genome Institute"/>
            <person name="Krizsan K."/>
            <person name="Almasi E."/>
            <person name="Merenyi Z."/>
            <person name="Sahu N."/>
            <person name="Viragh M."/>
            <person name="Koszo T."/>
            <person name="Mondo S."/>
            <person name="Kiss B."/>
            <person name="Balint B."/>
            <person name="Kues U."/>
            <person name="Barry K."/>
            <person name="Hegedus J.C."/>
            <person name="Henrissat B."/>
            <person name="Johnson J."/>
            <person name="Lipzen A."/>
            <person name="Ohm R."/>
            <person name="Nagy I."/>
            <person name="Pangilinan J."/>
            <person name="Yan J."/>
            <person name="Xiong Y."/>
            <person name="Grigoriev I.V."/>
            <person name="Hibbett D.S."/>
            <person name="Nagy L.G."/>
        </authorList>
    </citation>
    <scope>NUCLEOTIDE SEQUENCE [LARGE SCALE GENOMIC DNA]</scope>
    <source>
        <strain evidence="1 2">SZMC22713</strain>
    </source>
</reference>
<dbReference type="Proteomes" id="UP000294933">
    <property type="component" value="Unassembled WGS sequence"/>
</dbReference>
<organism evidence="1 2">
    <name type="scientific">Rickenella mellea</name>
    <dbReference type="NCBI Taxonomy" id="50990"/>
    <lineage>
        <taxon>Eukaryota</taxon>
        <taxon>Fungi</taxon>
        <taxon>Dikarya</taxon>
        <taxon>Basidiomycota</taxon>
        <taxon>Agaricomycotina</taxon>
        <taxon>Agaricomycetes</taxon>
        <taxon>Hymenochaetales</taxon>
        <taxon>Rickenellaceae</taxon>
        <taxon>Rickenella</taxon>
    </lineage>
</organism>
<name>A0A4Y7PPQ2_9AGAM</name>
<sequence>MSLQSTPEDPKYYMYVVIPRPGHQHVKLYIDDGTPHSDNITSCCEREFVGPTCTIKLAEVVDMETTRFLINHFPQMCGECISDFFEHFFQEIEVVKCCTEEEWTRIVASYKSLPEIDYHTTVIPPLSPGERLRELDCQCHRTKIIRMNCL</sequence>
<feature type="non-terminal residue" evidence="1">
    <location>
        <position position="150"/>
    </location>
</feature>
<gene>
    <name evidence="1" type="ORF">BD410DRAFT_794722</name>
</gene>
<keyword evidence="2" id="KW-1185">Reference proteome</keyword>
<dbReference type="AlphaFoldDB" id="A0A4Y7PPQ2"/>
<dbReference type="VEuPathDB" id="FungiDB:BD410DRAFT_794722"/>
<evidence type="ECO:0000313" key="1">
    <source>
        <dbReference type="EMBL" id="TDL17001.1"/>
    </source>
</evidence>
<evidence type="ECO:0000313" key="2">
    <source>
        <dbReference type="Proteomes" id="UP000294933"/>
    </source>
</evidence>
<dbReference type="EMBL" id="ML170230">
    <property type="protein sequence ID" value="TDL17001.1"/>
    <property type="molecule type" value="Genomic_DNA"/>
</dbReference>
<protein>
    <submittedName>
        <fullName evidence="1">Uncharacterized protein</fullName>
    </submittedName>
</protein>